<dbReference type="PANTHER" id="PTHR10578:SF85">
    <property type="entry name" value="L-LACTATE DEHYDROGENASE"/>
    <property type="match status" value="1"/>
</dbReference>
<comment type="caution">
    <text evidence="9">The sequence shown here is derived from an EMBL/GenBank/DDBJ whole genome shotgun (WGS) entry which is preliminary data.</text>
</comment>
<evidence type="ECO:0000256" key="2">
    <source>
        <dbReference type="ARBA" id="ARBA00022475"/>
    </source>
</evidence>
<accession>A0ABS8QB90</accession>
<keyword evidence="5" id="KW-0560">Oxidoreductase</keyword>
<name>A0ABS8QB90_9BURK</name>
<dbReference type="InterPro" id="IPR000262">
    <property type="entry name" value="FMN-dep_DH"/>
</dbReference>
<evidence type="ECO:0000256" key="6">
    <source>
        <dbReference type="ARBA" id="ARBA00023136"/>
    </source>
</evidence>
<dbReference type="InterPro" id="IPR008259">
    <property type="entry name" value="FMN_hydac_DH_AS"/>
</dbReference>
<keyword evidence="10" id="KW-1185">Reference proteome</keyword>
<dbReference type="PROSITE" id="PS00557">
    <property type="entry name" value="FMN_HYDROXY_ACID_DH_1"/>
    <property type="match status" value="1"/>
</dbReference>
<dbReference type="Gene3D" id="3.20.20.70">
    <property type="entry name" value="Aldolase class I"/>
    <property type="match status" value="1"/>
</dbReference>
<keyword evidence="4" id="KW-0288">FMN</keyword>
<dbReference type="CDD" id="cd02809">
    <property type="entry name" value="alpha_hydroxyacid_oxid_FMN"/>
    <property type="match status" value="1"/>
</dbReference>
<dbReference type="InterPro" id="IPR012133">
    <property type="entry name" value="Alpha-hydoxy_acid_DH_FMN"/>
</dbReference>
<keyword evidence="3" id="KW-0285">Flavoprotein</keyword>
<protein>
    <submittedName>
        <fullName evidence="9">FMN-dependent L-lactate dehydrogenase LldD</fullName>
    </submittedName>
</protein>
<dbReference type="NCBIfam" id="NF008398">
    <property type="entry name" value="PRK11197.1"/>
    <property type="match status" value="1"/>
</dbReference>
<comment type="cofactor">
    <cofactor evidence="1">
        <name>FMN</name>
        <dbReference type="ChEBI" id="CHEBI:58210"/>
    </cofactor>
</comment>
<evidence type="ECO:0000256" key="7">
    <source>
        <dbReference type="ARBA" id="ARBA00024042"/>
    </source>
</evidence>
<dbReference type="Proteomes" id="UP001179361">
    <property type="component" value="Unassembled WGS sequence"/>
</dbReference>
<dbReference type="NCBIfam" id="NF033901">
    <property type="entry name" value="L_lactate_LldD"/>
    <property type="match status" value="1"/>
</dbReference>
<evidence type="ECO:0000313" key="9">
    <source>
        <dbReference type="EMBL" id="MCD2519032.1"/>
    </source>
</evidence>
<comment type="similarity">
    <text evidence="7">Belongs to the FMN-dependent alpha-hydroxy acid dehydrogenase family.</text>
</comment>
<keyword evidence="2" id="KW-1003">Cell membrane</keyword>
<dbReference type="InterPro" id="IPR020920">
    <property type="entry name" value="LldD"/>
</dbReference>
<proteinExistence type="inferred from homology"/>
<dbReference type="InterPro" id="IPR013785">
    <property type="entry name" value="Aldolase_TIM"/>
</dbReference>
<evidence type="ECO:0000256" key="1">
    <source>
        <dbReference type="ARBA" id="ARBA00001917"/>
    </source>
</evidence>
<organism evidence="9 10">
    <name type="scientific">Massilia phyllostachyos</name>
    <dbReference type="NCBI Taxonomy" id="2898585"/>
    <lineage>
        <taxon>Bacteria</taxon>
        <taxon>Pseudomonadati</taxon>
        <taxon>Pseudomonadota</taxon>
        <taxon>Betaproteobacteria</taxon>
        <taxon>Burkholderiales</taxon>
        <taxon>Oxalobacteraceae</taxon>
        <taxon>Telluria group</taxon>
        <taxon>Massilia</taxon>
    </lineage>
</organism>
<dbReference type="PROSITE" id="PS51349">
    <property type="entry name" value="FMN_HYDROXY_ACID_DH_2"/>
    <property type="match status" value="1"/>
</dbReference>
<dbReference type="Pfam" id="PF01070">
    <property type="entry name" value="FMN_dh"/>
    <property type="match status" value="1"/>
</dbReference>
<feature type="domain" description="FMN hydroxy acid dehydrogenase" evidence="8">
    <location>
        <begin position="1"/>
        <end position="377"/>
    </location>
</feature>
<evidence type="ECO:0000259" key="8">
    <source>
        <dbReference type="PROSITE" id="PS51349"/>
    </source>
</evidence>
<dbReference type="PIRSF" id="PIRSF000138">
    <property type="entry name" value="Al-hdrx_acd_dh"/>
    <property type="match status" value="1"/>
</dbReference>
<evidence type="ECO:0000256" key="4">
    <source>
        <dbReference type="ARBA" id="ARBA00022643"/>
    </source>
</evidence>
<keyword evidence="6" id="KW-0472">Membrane</keyword>
<dbReference type="EMBL" id="JAJNOC010000010">
    <property type="protein sequence ID" value="MCD2519032.1"/>
    <property type="molecule type" value="Genomic_DNA"/>
</dbReference>
<dbReference type="InterPro" id="IPR037396">
    <property type="entry name" value="FMN_HAD"/>
</dbReference>
<sequence length="377" mass="41059">MIISSATDYREAARRRLPPFLFHYLDGGAGAEQTLRSNVEDLQAVRLRQRVLRGSAQQDLSVSWFGRQYDLPVALAPVGLGGMYARRGEVQAVRAACRRNIPFIQSTVSVCPLAEVAAQAERPLWFQLYVLKDRAFMRDVMRRAWELGATTLVFTVDMPVPGARYRDAHSGMSGPNGPLRRVLQAMLHPRWAWDVGLFGRPHDLGNISAFRGSATGLADYIGWLGANFDPGIAWQDLQWIRDEWQGELVIKGILDPEDARDALAFGADGIVVSNHGGRQLDGAPSSARALPAIAAEVKGKMTIFADGGVRTGTDVFRMLALGADGVLLGRAFIYALAVQGQAGVERLLAIMEKDLRTTMVLTGVGKVAEIGPQLLAP</sequence>
<evidence type="ECO:0000256" key="5">
    <source>
        <dbReference type="ARBA" id="ARBA00023002"/>
    </source>
</evidence>
<evidence type="ECO:0000256" key="3">
    <source>
        <dbReference type="ARBA" id="ARBA00022630"/>
    </source>
</evidence>
<dbReference type="PANTHER" id="PTHR10578">
    <property type="entry name" value="S -2-HYDROXY-ACID OXIDASE-RELATED"/>
    <property type="match status" value="1"/>
</dbReference>
<gene>
    <name evidence="9" type="primary">lldD</name>
    <name evidence="9" type="ORF">LQ564_22275</name>
</gene>
<dbReference type="RefSeq" id="WP_231060307.1">
    <property type="nucleotide sequence ID" value="NZ_JAJNOC010000010.1"/>
</dbReference>
<reference evidence="9" key="1">
    <citation type="submission" date="2021-11" db="EMBL/GenBank/DDBJ databases">
        <title>The complete genome of Massilia sp sp. G4R7.</title>
        <authorList>
            <person name="Liu L."/>
            <person name="Yue J."/>
            <person name="Yuan J."/>
            <person name="Yang F."/>
            <person name="Li L."/>
        </authorList>
    </citation>
    <scope>NUCLEOTIDE SEQUENCE</scope>
    <source>
        <strain evidence="9">G4R7</strain>
    </source>
</reference>
<evidence type="ECO:0000313" key="10">
    <source>
        <dbReference type="Proteomes" id="UP001179361"/>
    </source>
</evidence>
<dbReference type="SUPFAM" id="SSF51395">
    <property type="entry name" value="FMN-linked oxidoreductases"/>
    <property type="match status" value="1"/>
</dbReference>